<evidence type="ECO:0000256" key="1">
    <source>
        <dbReference type="ARBA" id="ARBA00022729"/>
    </source>
</evidence>
<dbReference type="Gene3D" id="2.60.40.10">
    <property type="entry name" value="Immunoglobulins"/>
    <property type="match status" value="4"/>
</dbReference>
<dbReference type="AlphaFoldDB" id="A0A811ZTV2"/>
<proteinExistence type="inferred from homology"/>
<keyword evidence="9" id="KW-1185">Reference proteome</keyword>
<reference evidence="8" key="1">
    <citation type="submission" date="2020-12" db="EMBL/GenBank/DDBJ databases">
        <authorList>
            <consortium name="Molecular Ecology Group"/>
        </authorList>
    </citation>
    <scope>NUCLEOTIDE SEQUENCE</scope>
    <source>
        <strain evidence="8">TBG_1078</strain>
    </source>
</reference>
<keyword evidence="6" id="KW-0472">Membrane</keyword>
<sequence>MSGKDKPPEGNRAGKGQDMKTEGPQRSGLTLNLPELAHTTAQVTVESVPVDAAEGKDVLLRIHNLPGILLGYDWFREEILSYHIETAYSNGSLLFQNITLNDMGYYTLQVIKKKFQIEQLHKPSITSNNSSPMENADSVVLTCEPQTQSTSCLWSVNSKSLPDSPRLELSLDNRTLTVHGCETRNPVSADCSDPFTLNVLYGPDTPTISPSDSYYHLGGNLSVSCCTASKPPAQYSWLISGRPQPSTQELIIPNITNGTCVNKTTVKIVTQVDQPCLQARNTIVIEPNNSVVLISANDTGVSIQCFFNGQSLKLIERMKLSQDKCTLAICPVRREDAGNCKCEVSKVVTSRKTDPLNERSTMGLPVGSFIGIAFGVLLRLVFMATVGCLLLCRRTGRVSACHDLKEVWCPASTPRDHGPASSSISPDSLPSPTAAVLIYQRPLLVLQEFRQLDTSIYCQINHKAEVAS</sequence>
<evidence type="ECO:0000256" key="5">
    <source>
        <dbReference type="SAM" id="MobiDB-lite"/>
    </source>
</evidence>
<dbReference type="InterPro" id="IPR050831">
    <property type="entry name" value="CEA_cell_adhesion"/>
</dbReference>
<keyword evidence="3" id="KW-0393">Immunoglobulin domain</keyword>
<keyword evidence="6" id="KW-0812">Transmembrane</keyword>
<evidence type="ECO:0000313" key="8">
    <source>
        <dbReference type="EMBL" id="CAD7692597.1"/>
    </source>
</evidence>
<evidence type="ECO:0000313" key="9">
    <source>
        <dbReference type="Proteomes" id="UP000645828"/>
    </source>
</evidence>
<dbReference type="PANTHER" id="PTHR44427:SF1">
    <property type="entry name" value="CARCINOEMBRYONIC ANTIGEN-RELATED CELL ADHESION MOLECULE 1"/>
    <property type="match status" value="1"/>
</dbReference>
<protein>
    <submittedName>
        <fullName evidence="8">(raccoon dog) hypothetical protein</fullName>
    </submittedName>
</protein>
<dbReference type="Proteomes" id="UP000645828">
    <property type="component" value="Unassembled WGS sequence"/>
</dbReference>
<feature type="region of interest" description="Disordered" evidence="5">
    <location>
        <begin position="1"/>
        <end position="29"/>
    </location>
</feature>
<dbReference type="SUPFAM" id="SSF48726">
    <property type="entry name" value="Immunoglobulin"/>
    <property type="match status" value="3"/>
</dbReference>
<dbReference type="GO" id="GO:0002682">
    <property type="term" value="P:regulation of immune system process"/>
    <property type="evidence" value="ECO:0007669"/>
    <property type="project" value="TreeGrafter"/>
</dbReference>
<feature type="transmembrane region" description="Helical" evidence="6">
    <location>
        <begin position="369"/>
        <end position="392"/>
    </location>
</feature>
<name>A0A811ZTV2_NYCPR</name>
<dbReference type="InterPro" id="IPR013783">
    <property type="entry name" value="Ig-like_fold"/>
</dbReference>
<dbReference type="FunFam" id="2.60.40.10:FF:000244">
    <property type="entry name" value="carcinoembryonic antigen-related cell adhesion molecule 16"/>
    <property type="match status" value="1"/>
</dbReference>
<evidence type="ECO:0000256" key="2">
    <source>
        <dbReference type="ARBA" id="ARBA00023180"/>
    </source>
</evidence>
<evidence type="ECO:0000256" key="4">
    <source>
        <dbReference type="ARBA" id="ARBA00038222"/>
    </source>
</evidence>
<dbReference type="EMBL" id="CAJHUB010000775">
    <property type="protein sequence ID" value="CAD7692597.1"/>
    <property type="molecule type" value="Genomic_DNA"/>
</dbReference>
<dbReference type="GO" id="GO:0009986">
    <property type="term" value="C:cell surface"/>
    <property type="evidence" value="ECO:0007669"/>
    <property type="project" value="TreeGrafter"/>
</dbReference>
<keyword evidence="2" id="KW-0325">Glycoprotein</keyword>
<comment type="similarity">
    <text evidence="4">Belongs to the immunoglobulin superfamily. CEA family.</text>
</comment>
<dbReference type="InterPro" id="IPR007110">
    <property type="entry name" value="Ig-like_dom"/>
</dbReference>
<keyword evidence="1" id="KW-0732">Signal</keyword>
<gene>
    <name evidence="8" type="ORF">NYPRO_LOCUS25391</name>
</gene>
<feature type="domain" description="Ig-like" evidence="7">
    <location>
        <begin position="203"/>
        <end position="354"/>
    </location>
</feature>
<organism evidence="8 9">
    <name type="scientific">Nyctereutes procyonoides</name>
    <name type="common">Raccoon dog</name>
    <name type="synonym">Canis procyonoides</name>
    <dbReference type="NCBI Taxonomy" id="34880"/>
    <lineage>
        <taxon>Eukaryota</taxon>
        <taxon>Metazoa</taxon>
        <taxon>Chordata</taxon>
        <taxon>Craniata</taxon>
        <taxon>Vertebrata</taxon>
        <taxon>Euteleostomi</taxon>
        <taxon>Mammalia</taxon>
        <taxon>Eutheria</taxon>
        <taxon>Laurasiatheria</taxon>
        <taxon>Carnivora</taxon>
        <taxon>Caniformia</taxon>
        <taxon>Canidae</taxon>
        <taxon>Nyctereutes</taxon>
    </lineage>
</organism>
<evidence type="ECO:0000256" key="6">
    <source>
        <dbReference type="SAM" id="Phobius"/>
    </source>
</evidence>
<accession>A0A811ZTV2</accession>
<dbReference type="InterPro" id="IPR036179">
    <property type="entry name" value="Ig-like_dom_sf"/>
</dbReference>
<dbReference type="GO" id="GO:0005886">
    <property type="term" value="C:plasma membrane"/>
    <property type="evidence" value="ECO:0007669"/>
    <property type="project" value="TreeGrafter"/>
</dbReference>
<dbReference type="GO" id="GO:0007165">
    <property type="term" value="P:signal transduction"/>
    <property type="evidence" value="ECO:0007669"/>
    <property type="project" value="TreeGrafter"/>
</dbReference>
<dbReference type="PROSITE" id="PS50835">
    <property type="entry name" value="IG_LIKE"/>
    <property type="match status" value="1"/>
</dbReference>
<comment type="caution">
    <text evidence="8">The sequence shown here is derived from an EMBL/GenBank/DDBJ whole genome shotgun (WGS) entry which is preliminary data.</text>
</comment>
<evidence type="ECO:0000256" key="3">
    <source>
        <dbReference type="ARBA" id="ARBA00023319"/>
    </source>
</evidence>
<dbReference type="GO" id="GO:1990782">
    <property type="term" value="F:protein tyrosine kinase binding"/>
    <property type="evidence" value="ECO:0007669"/>
    <property type="project" value="TreeGrafter"/>
</dbReference>
<evidence type="ECO:0000259" key="7">
    <source>
        <dbReference type="PROSITE" id="PS50835"/>
    </source>
</evidence>
<dbReference type="PANTHER" id="PTHR44427">
    <property type="entry name" value="CARCINOEMBRYONIC ANTIGEN-RELATED CELL ADHESION MOLECULE 19"/>
    <property type="match status" value="1"/>
</dbReference>
<keyword evidence="6" id="KW-1133">Transmembrane helix</keyword>